<dbReference type="GeneID" id="19114110"/>
<dbReference type="RefSeq" id="XP_007674918.1">
    <property type="nucleotide sequence ID" value="XM_007676728.1"/>
</dbReference>
<feature type="compositionally biased region" description="Low complexity" evidence="1">
    <location>
        <begin position="30"/>
        <end position="41"/>
    </location>
</feature>
<dbReference type="EMBL" id="KB445553">
    <property type="protein sequence ID" value="EMC98156.1"/>
    <property type="molecule type" value="Genomic_DNA"/>
</dbReference>
<gene>
    <name evidence="2" type="ORF">BAUCODRAFT_414728</name>
</gene>
<accession>M2MN97</accession>
<evidence type="ECO:0000313" key="3">
    <source>
        <dbReference type="Proteomes" id="UP000011761"/>
    </source>
</evidence>
<dbReference type="Proteomes" id="UP000011761">
    <property type="component" value="Unassembled WGS sequence"/>
</dbReference>
<organism evidence="2 3">
    <name type="scientific">Baudoinia panamericana (strain UAMH 10762)</name>
    <name type="common">Angels' share fungus</name>
    <name type="synonym">Baudoinia compniacensis (strain UAMH 10762)</name>
    <dbReference type="NCBI Taxonomy" id="717646"/>
    <lineage>
        <taxon>Eukaryota</taxon>
        <taxon>Fungi</taxon>
        <taxon>Dikarya</taxon>
        <taxon>Ascomycota</taxon>
        <taxon>Pezizomycotina</taxon>
        <taxon>Dothideomycetes</taxon>
        <taxon>Dothideomycetidae</taxon>
        <taxon>Mycosphaerellales</taxon>
        <taxon>Teratosphaeriaceae</taxon>
        <taxon>Baudoinia</taxon>
    </lineage>
</organism>
<name>M2MN97_BAUPA</name>
<dbReference type="HOGENOM" id="CLU_1695152_0_0_1"/>
<feature type="region of interest" description="Disordered" evidence="1">
    <location>
        <begin position="98"/>
        <end position="155"/>
    </location>
</feature>
<reference evidence="2 3" key="1">
    <citation type="journal article" date="2012" name="PLoS Pathog.">
        <title>Diverse lifestyles and strategies of plant pathogenesis encoded in the genomes of eighteen Dothideomycetes fungi.</title>
        <authorList>
            <person name="Ohm R.A."/>
            <person name="Feau N."/>
            <person name="Henrissat B."/>
            <person name="Schoch C.L."/>
            <person name="Horwitz B.A."/>
            <person name="Barry K.W."/>
            <person name="Condon B.J."/>
            <person name="Copeland A.C."/>
            <person name="Dhillon B."/>
            <person name="Glaser F."/>
            <person name="Hesse C.N."/>
            <person name="Kosti I."/>
            <person name="LaButti K."/>
            <person name="Lindquist E.A."/>
            <person name="Lucas S."/>
            <person name="Salamov A.A."/>
            <person name="Bradshaw R.E."/>
            <person name="Ciuffetti L."/>
            <person name="Hamelin R.C."/>
            <person name="Kema G.H.J."/>
            <person name="Lawrence C."/>
            <person name="Scott J.A."/>
            <person name="Spatafora J.W."/>
            <person name="Turgeon B.G."/>
            <person name="de Wit P.J.G.M."/>
            <person name="Zhong S."/>
            <person name="Goodwin S.B."/>
            <person name="Grigoriev I.V."/>
        </authorList>
    </citation>
    <scope>NUCLEOTIDE SEQUENCE [LARGE SCALE GENOMIC DNA]</scope>
    <source>
        <strain evidence="2 3">UAMH 10762</strain>
    </source>
</reference>
<proteinExistence type="predicted"/>
<keyword evidence="3" id="KW-1185">Reference proteome</keyword>
<protein>
    <submittedName>
        <fullName evidence="2">Uncharacterized protein</fullName>
    </submittedName>
</protein>
<evidence type="ECO:0000256" key="1">
    <source>
        <dbReference type="SAM" id="MobiDB-lite"/>
    </source>
</evidence>
<dbReference type="KEGG" id="bcom:BAUCODRAFT_414728"/>
<dbReference type="AlphaFoldDB" id="M2MN97"/>
<feature type="region of interest" description="Disordered" evidence="1">
    <location>
        <begin position="21"/>
        <end position="41"/>
    </location>
</feature>
<sequence>MPSRSPGLEVVPVAAVPAGASHASRLRPWSPSKPSAALAPAPAADSFTLVRLSGTTGTASSFSVPEDLATGSGWSSTRLVGRDLDLVVDLDLERSLSRSKACESGRPANEEGVCVLPSDGEGEGETLGRGGMGASERDASVDDTAAVGKGREGGG</sequence>
<evidence type="ECO:0000313" key="2">
    <source>
        <dbReference type="EMBL" id="EMC98156.1"/>
    </source>
</evidence>
<feature type="region of interest" description="Disordered" evidence="1">
    <location>
        <begin position="56"/>
        <end position="76"/>
    </location>
</feature>